<protein>
    <submittedName>
        <fullName evidence="3">Uncharacterized protein LOC101847223</fullName>
    </submittedName>
</protein>
<keyword evidence="1" id="KW-0732">Signal</keyword>
<evidence type="ECO:0000313" key="3">
    <source>
        <dbReference type="RefSeq" id="XP_005110069.1"/>
    </source>
</evidence>
<proteinExistence type="predicted"/>
<dbReference type="RefSeq" id="XP_005110069.1">
    <property type="nucleotide sequence ID" value="XM_005110012.3"/>
</dbReference>
<evidence type="ECO:0000313" key="2">
    <source>
        <dbReference type="Proteomes" id="UP000694888"/>
    </source>
</evidence>
<keyword evidence="2" id="KW-1185">Reference proteome</keyword>
<dbReference type="Proteomes" id="UP000694888">
    <property type="component" value="Unplaced"/>
</dbReference>
<accession>A0ABM0K6S2</accession>
<feature type="chain" id="PRO_5045905800" evidence="1">
    <location>
        <begin position="24"/>
        <end position="265"/>
    </location>
</feature>
<reference evidence="3" key="1">
    <citation type="submission" date="2025-08" db="UniProtKB">
        <authorList>
            <consortium name="RefSeq"/>
        </authorList>
    </citation>
    <scope>IDENTIFICATION</scope>
</reference>
<evidence type="ECO:0000256" key="1">
    <source>
        <dbReference type="SAM" id="SignalP"/>
    </source>
</evidence>
<name>A0ABM0K6S2_APLCA</name>
<sequence length="265" mass="28973">MASSLQIASVLGLLSVLFTSSLAALTPLSPCPNNFFYDALYDLGAGTVCNSNHVTVQEALLGEGCSTRGTLKISLASASQDPGRRAVLIDLFFNNSRGFSFNLGDSRTNNGYDGDAGTTQYDTEIHTVSNNGFRIYPGDKVAAAQQTPTTVLNAFSTRLTLIVRDGKVQWVSDTAFNYLEGSGIFGLNGQTDDVEARGVANYDLYLGLNKVVYGWSRMGSGLCKAAIRFLCDNEVRQVTSRRSDRRQPRRERFFPRRIPARRALV</sequence>
<dbReference type="GeneID" id="101847223"/>
<gene>
    <name evidence="3" type="primary">LOC101847223</name>
</gene>
<organism evidence="2 3">
    <name type="scientific">Aplysia californica</name>
    <name type="common">California sea hare</name>
    <dbReference type="NCBI Taxonomy" id="6500"/>
    <lineage>
        <taxon>Eukaryota</taxon>
        <taxon>Metazoa</taxon>
        <taxon>Spiralia</taxon>
        <taxon>Lophotrochozoa</taxon>
        <taxon>Mollusca</taxon>
        <taxon>Gastropoda</taxon>
        <taxon>Heterobranchia</taxon>
        <taxon>Euthyneura</taxon>
        <taxon>Tectipleura</taxon>
        <taxon>Aplysiida</taxon>
        <taxon>Aplysioidea</taxon>
        <taxon>Aplysiidae</taxon>
        <taxon>Aplysia</taxon>
    </lineage>
</organism>
<feature type="signal peptide" evidence="1">
    <location>
        <begin position="1"/>
        <end position="23"/>
    </location>
</feature>